<proteinExistence type="predicted"/>
<accession>A0ABP7WRQ2</accession>
<feature type="region of interest" description="Disordered" evidence="1">
    <location>
        <begin position="1"/>
        <end position="23"/>
    </location>
</feature>
<comment type="caution">
    <text evidence="2">The sequence shown here is derived from an EMBL/GenBank/DDBJ whole genome shotgun (WGS) entry which is preliminary data.</text>
</comment>
<sequence>MADLGDRMHPQPARVGEGHRRREAVHCQRVGAGSQGRVRPVGWRAVRQVHTVGRGGEVGGDRLSPGG</sequence>
<organism evidence="2 3">
    <name type="scientific">Actinomadura miaoliensis</name>
    <dbReference type="NCBI Taxonomy" id="430685"/>
    <lineage>
        <taxon>Bacteria</taxon>
        <taxon>Bacillati</taxon>
        <taxon>Actinomycetota</taxon>
        <taxon>Actinomycetes</taxon>
        <taxon>Streptosporangiales</taxon>
        <taxon>Thermomonosporaceae</taxon>
        <taxon>Actinomadura</taxon>
    </lineage>
</organism>
<keyword evidence="3" id="KW-1185">Reference proteome</keyword>
<evidence type="ECO:0000313" key="3">
    <source>
        <dbReference type="Proteomes" id="UP001500683"/>
    </source>
</evidence>
<dbReference type="Proteomes" id="UP001500683">
    <property type="component" value="Unassembled WGS sequence"/>
</dbReference>
<name>A0ABP7WRQ2_9ACTN</name>
<reference evidence="3" key="1">
    <citation type="journal article" date="2019" name="Int. J. Syst. Evol. Microbiol.">
        <title>The Global Catalogue of Microorganisms (GCM) 10K type strain sequencing project: providing services to taxonomists for standard genome sequencing and annotation.</title>
        <authorList>
            <consortium name="The Broad Institute Genomics Platform"/>
            <consortium name="The Broad Institute Genome Sequencing Center for Infectious Disease"/>
            <person name="Wu L."/>
            <person name="Ma J."/>
        </authorList>
    </citation>
    <scope>NUCLEOTIDE SEQUENCE [LARGE SCALE GENOMIC DNA]</scope>
    <source>
        <strain evidence="3">JCM 16702</strain>
    </source>
</reference>
<protein>
    <submittedName>
        <fullName evidence="2">Uncharacterized protein</fullName>
    </submittedName>
</protein>
<gene>
    <name evidence="2" type="ORF">GCM10022214_67810</name>
</gene>
<evidence type="ECO:0000256" key="1">
    <source>
        <dbReference type="SAM" id="MobiDB-lite"/>
    </source>
</evidence>
<evidence type="ECO:0000313" key="2">
    <source>
        <dbReference type="EMBL" id="GAA4095233.1"/>
    </source>
</evidence>
<dbReference type="EMBL" id="BAAAZG010000052">
    <property type="protein sequence ID" value="GAA4095233.1"/>
    <property type="molecule type" value="Genomic_DNA"/>
</dbReference>